<dbReference type="RefSeq" id="WP_061835308.1">
    <property type="nucleotide sequence ID" value="NZ_LUKE01000002.1"/>
</dbReference>
<feature type="signal peptide" evidence="1">
    <location>
        <begin position="1"/>
        <end position="19"/>
    </location>
</feature>
<name>A0A150WLX8_BDEBC</name>
<sequence>MKNVLAIILVSMMVTSTMAAASQNETSLYSPLASSLLSSASAESLTYWNEQNLRANSSCLLSIVRSKMNSTKASALPELKFSSSTSLEEFQAAIEQWWGFRPEKFVNVYNANTNTLYLNNNKASYKNSRTPVDSLVHELVHFVQSKDFNASHEDGEYLEDQAVQVQTWFRDNYGLHIQNEDYQGPCK</sequence>
<reference evidence="2 3" key="1">
    <citation type="submission" date="2016-03" db="EMBL/GenBank/DDBJ databases">
        <authorList>
            <person name="Ploux O."/>
        </authorList>
    </citation>
    <scope>NUCLEOTIDE SEQUENCE [LARGE SCALE GENOMIC DNA]</scope>
    <source>
        <strain evidence="2 3">R0</strain>
    </source>
</reference>
<dbReference type="OrthoDB" id="5293256at2"/>
<gene>
    <name evidence="2" type="ORF">AZI86_11370</name>
</gene>
<proteinExistence type="predicted"/>
<dbReference type="EMBL" id="LUKE01000002">
    <property type="protein sequence ID" value="KYG64797.1"/>
    <property type="molecule type" value="Genomic_DNA"/>
</dbReference>
<dbReference type="AlphaFoldDB" id="A0A150WLX8"/>
<evidence type="ECO:0000313" key="2">
    <source>
        <dbReference type="EMBL" id="KYG64797.1"/>
    </source>
</evidence>
<accession>A0A150WLX8</accession>
<organism evidence="2 3">
    <name type="scientific">Bdellovibrio bacteriovorus</name>
    <dbReference type="NCBI Taxonomy" id="959"/>
    <lineage>
        <taxon>Bacteria</taxon>
        <taxon>Pseudomonadati</taxon>
        <taxon>Bdellovibrionota</taxon>
        <taxon>Bdellovibrionia</taxon>
        <taxon>Bdellovibrionales</taxon>
        <taxon>Pseudobdellovibrionaceae</taxon>
        <taxon>Bdellovibrio</taxon>
    </lineage>
</organism>
<keyword evidence="1" id="KW-0732">Signal</keyword>
<protein>
    <submittedName>
        <fullName evidence="2">Uncharacterized protein</fullName>
    </submittedName>
</protein>
<evidence type="ECO:0000313" key="3">
    <source>
        <dbReference type="Proteomes" id="UP000075320"/>
    </source>
</evidence>
<evidence type="ECO:0000256" key="1">
    <source>
        <dbReference type="SAM" id="SignalP"/>
    </source>
</evidence>
<comment type="caution">
    <text evidence="2">The sequence shown here is derived from an EMBL/GenBank/DDBJ whole genome shotgun (WGS) entry which is preliminary data.</text>
</comment>
<feature type="chain" id="PRO_5007573266" evidence="1">
    <location>
        <begin position="20"/>
        <end position="187"/>
    </location>
</feature>
<keyword evidence="3" id="KW-1185">Reference proteome</keyword>
<dbReference type="Proteomes" id="UP000075320">
    <property type="component" value="Unassembled WGS sequence"/>
</dbReference>